<dbReference type="EMBL" id="CAAHFG010000005">
    <property type="protein sequence ID" value="VGO17651.1"/>
    <property type="molecule type" value="Genomic_DNA"/>
</dbReference>
<feature type="domain" description="Cyclic nucleotide-binding" evidence="2">
    <location>
        <begin position="151"/>
        <end position="224"/>
    </location>
</feature>
<name>A0A6C2UE02_PONDE</name>
<gene>
    <name evidence="3" type="ORF">PDESU_06252</name>
</gene>
<dbReference type="InterPro" id="IPR000595">
    <property type="entry name" value="cNMP-bd_dom"/>
</dbReference>
<dbReference type="AlphaFoldDB" id="A0A6C2UE02"/>
<dbReference type="SMART" id="SM00100">
    <property type="entry name" value="cNMP"/>
    <property type="match status" value="1"/>
</dbReference>
<dbReference type="Gene3D" id="2.60.120.10">
    <property type="entry name" value="Jelly Rolls"/>
    <property type="match status" value="1"/>
</dbReference>
<sequence>MGKMKKGEMDDYQLALISKSVFDIGPRTRTIMLMFGILGVTLALIRSLVSHRDVPLDKIIHFSGYFILSATFVLALRPRYFIPGLLAVIGLGVVIEFLQRLTGRSFDPRDMIANTVGIACGSTAGLVARGIYAFISREVAARKAHQRLHNFAKGDTLIREGDPIEDMFIIKQGRVRALRNINGRDTEIATLGAGEVLGILGVVEHKPQYATLRALEPTVVYRMSMGELMESAGGDELPVSLVLSGLSSKVRALADQLSQSGRSFNADSTIA</sequence>
<evidence type="ECO:0000313" key="4">
    <source>
        <dbReference type="Proteomes" id="UP000366872"/>
    </source>
</evidence>
<feature type="transmembrane region" description="Helical" evidence="1">
    <location>
        <begin position="111"/>
        <end position="135"/>
    </location>
</feature>
<dbReference type="Pfam" id="PF00027">
    <property type="entry name" value="cNMP_binding"/>
    <property type="match status" value="1"/>
</dbReference>
<evidence type="ECO:0000259" key="2">
    <source>
        <dbReference type="PROSITE" id="PS50042"/>
    </source>
</evidence>
<feature type="transmembrane region" description="Helical" evidence="1">
    <location>
        <begin position="81"/>
        <end position="99"/>
    </location>
</feature>
<evidence type="ECO:0000256" key="1">
    <source>
        <dbReference type="SAM" id="Phobius"/>
    </source>
</evidence>
<dbReference type="Pfam" id="PF04892">
    <property type="entry name" value="VanZ"/>
    <property type="match status" value="1"/>
</dbReference>
<protein>
    <recommendedName>
        <fullName evidence="2">Cyclic nucleotide-binding domain-containing protein</fullName>
    </recommendedName>
</protein>
<dbReference type="Proteomes" id="UP000366872">
    <property type="component" value="Unassembled WGS sequence"/>
</dbReference>
<proteinExistence type="predicted"/>
<keyword evidence="4" id="KW-1185">Reference proteome</keyword>
<feature type="transmembrane region" description="Helical" evidence="1">
    <location>
        <begin position="59"/>
        <end position="76"/>
    </location>
</feature>
<keyword evidence="1" id="KW-1133">Transmembrane helix</keyword>
<dbReference type="PROSITE" id="PS50042">
    <property type="entry name" value="CNMP_BINDING_3"/>
    <property type="match status" value="1"/>
</dbReference>
<evidence type="ECO:0000313" key="3">
    <source>
        <dbReference type="EMBL" id="VGO17651.1"/>
    </source>
</evidence>
<feature type="transmembrane region" description="Helical" evidence="1">
    <location>
        <begin position="30"/>
        <end position="47"/>
    </location>
</feature>
<organism evidence="3 4">
    <name type="scientific">Pontiella desulfatans</name>
    <dbReference type="NCBI Taxonomy" id="2750659"/>
    <lineage>
        <taxon>Bacteria</taxon>
        <taxon>Pseudomonadati</taxon>
        <taxon>Kiritimatiellota</taxon>
        <taxon>Kiritimatiellia</taxon>
        <taxon>Kiritimatiellales</taxon>
        <taxon>Pontiellaceae</taxon>
        <taxon>Pontiella</taxon>
    </lineage>
</organism>
<accession>A0A6C2UE02</accession>
<reference evidence="3 4" key="1">
    <citation type="submission" date="2019-04" db="EMBL/GenBank/DDBJ databases">
        <authorList>
            <person name="Van Vliet M D."/>
        </authorList>
    </citation>
    <scope>NUCLEOTIDE SEQUENCE [LARGE SCALE GENOMIC DNA]</scope>
    <source>
        <strain evidence="3 4">F1</strain>
    </source>
</reference>
<dbReference type="InterPro" id="IPR006976">
    <property type="entry name" value="VanZ-like"/>
</dbReference>
<dbReference type="PANTHER" id="PTHR28008">
    <property type="entry name" value="DOMAIN PROTEIN, PUTATIVE (AFU_ORTHOLOGUE AFUA_3G10980)-RELATED"/>
    <property type="match status" value="1"/>
</dbReference>
<keyword evidence="1" id="KW-0812">Transmembrane</keyword>
<keyword evidence="1" id="KW-0472">Membrane</keyword>
<dbReference type="PANTHER" id="PTHR28008:SF1">
    <property type="entry name" value="DOMAIN PROTEIN, PUTATIVE (AFU_ORTHOLOGUE AFUA_3G10980)-RELATED"/>
    <property type="match status" value="1"/>
</dbReference>
<dbReference type="CDD" id="cd00038">
    <property type="entry name" value="CAP_ED"/>
    <property type="match status" value="1"/>
</dbReference>
<dbReference type="SUPFAM" id="SSF51206">
    <property type="entry name" value="cAMP-binding domain-like"/>
    <property type="match status" value="1"/>
</dbReference>
<dbReference type="InterPro" id="IPR018490">
    <property type="entry name" value="cNMP-bd_dom_sf"/>
</dbReference>
<dbReference type="InterPro" id="IPR014710">
    <property type="entry name" value="RmlC-like_jellyroll"/>
</dbReference>